<evidence type="ECO:0000256" key="13">
    <source>
        <dbReference type="SAM" id="MobiDB-lite"/>
    </source>
</evidence>
<protein>
    <submittedName>
        <fullName evidence="17 18">Zinc finger protein 705D isoform X1</fullName>
    </submittedName>
</protein>
<evidence type="ECO:0000256" key="6">
    <source>
        <dbReference type="ARBA" id="ARBA00022771"/>
    </source>
</evidence>
<dbReference type="GO" id="GO:0000981">
    <property type="term" value="F:DNA-binding transcription factor activity, RNA polymerase II-specific"/>
    <property type="evidence" value="ECO:0007669"/>
    <property type="project" value="TreeGrafter"/>
</dbReference>
<dbReference type="GO" id="GO:0008270">
    <property type="term" value="F:zinc ion binding"/>
    <property type="evidence" value="ECO:0007669"/>
    <property type="project" value="UniProtKB-KW"/>
</dbReference>
<dbReference type="GO" id="GO:0005634">
    <property type="term" value="C:nucleus"/>
    <property type="evidence" value="ECO:0007669"/>
    <property type="project" value="UniProtKB-SubCell"/>
</dbReference>
<accession>A0A1S3W3Y9</accession>
<evidence type="ECO:0000256" key="9">
    <source>
        <dbReference type="ARBA" id="ARBA00023125"/>
    </source>
</evidence>
<evidence type="ECO:0000256" key="10">
    <source>
        <dbReference type="ARBA" id="ARBA00023163"/>
    </source>
</evidence>
<evidence type="ECO:0000259" key="15">
    <source>
        <dbReference type="PROSITE" id="PS50805"/>
    </source>
</evidence>
<keyword evidence="8" id="KW-0805">Transcription regulation</keyword>
<dbReference type="FunFam" id="3.30.160.60:FF:000787">
    <property type="entry name" value="Zinc finger protein 784"/>
    <property type="match status" value="1"/>
</dbReference>
<dbReference type="SMART" id="SM00349">
    <property type="entry name" value="KRAB"/>
    <property type="match status" value="1"/>
</dbReference>
<evidence type="ECO:0000256" key="7">
    <source>
        <dbReference type="ARBA" id="ARBA00022833"/>
    </source>
</evidence>
<dbReference type="Pfam" id="PF13465">
    <property type="entry name" value="zf-H2C2_2"/>
    <property type="match status" value="2"/>
</dbReference>
<evidence type="ECO:0000313" key="16">
    <source>
        <dbReference type="Proteomes" id="UP001652624"/>
    </source>
</evidence>
<keyword evidence="5" id="KW-0677">Repeat</keyword>
<evidence type="ECO:0000256" key="1">
    <source>
        <dbReference type="ARBA" id="ARBA00003767"/>
    </source>
</evidence>
<keyword evidence="9" id="KW-0238">DNA-binding</keyword>
<evidence type="ECO:0000256" key="8">
    <source>
        <dbReference type="ARBA" id="ARBA00023015"/>
    </source>
</evidence>
<dbReference type="AlphaFoldDB" id="A0A1S3W3Y9"/>
<dbReference type="SUPFAM" id="SSF109640">
    <property type="entry name" value="KRAB domain (Kruppel-associated box)"/>
    <property type="match status" value="1"/>
</dbReference>
<evidence type="ECO:0000313" key="17">
    <source>
        <dbReference type="RefSeq" id="XP_016041101.1"/>
    </source>
</evidence>
<feature type="domain" description="C2H2-type" evidence="14">
    <location>
        <begin position="255"/>
        <end position="282"/>
    </location>
</feature>
<gene>
    <name evidence="17 18 19 20" type="primary">ZNF705D</name>
</gene>
<sequence length="321" mass="36925">MQPLESVTFEDVAIDFTQEEWALLNISQKSLFRDVMLENISHLVSMGYQHSKSDVLLHLEQEDLWSEVSRFLQGQSLGRENALKEQEMVTKQHGNRKETSKAKPVQTSHIPEKPTECNDIGEDINHISTFSQHLITNMKKKLSVNKQCKKSFSDKFYLNQHKQINKRGKSCECHLCGKAFSNYSSLRRHEMTHTGEKPYECHICGNAFIQSSDLRKHNLTHTGEKPYECHLCGKAFSQSSNLRQHERTHTGEQPYECPQCGKAFSKCSALRRHERTHTGEKPYECHQCGKAFSQCSAVRRHEGTHTGKRILNAFSKYSGLR</sequence>
<dbReference type="RefSeq" id="XP_016041101.1">
    <property type="nucleotide sequence ID" value="XM_016185615.1"/>
</dbReference>
<feature type="domain" description="C2H2-type" evidence="14">
    <location>
        <begin position="283"/>
        <end position="310"/>
    </location>
</feature>
<dbReference type="Gene3D" id="3.30.160.60">
    <property type="entry name" value="Classic Zinc Finger"/>
    <property type="match status" value="6"/>
</dbReference>
<dbReference type="OrthoDB" id="9826699at2759"/>
<dbReference type="RefSeq" id="XP_060040919.1">
    <property type="nucleotide sequence ID" value="XM_060184936.1"/>
</dbReference>
<evidence type="ECO:0000256" key="12">
    <source>
        <dbReference type="PROSITE-ProRule" id="PRU00042"/>
    </source>
</evidence>
<dbReference type="CTD" id="728957"/>
<reference evidence="17 18" key="1">
    <citation type="submission" date="2025-04" db="UniProtKB">
        <authorList>
            <consortium name="RefSeq"/>
        </authorList>
    </citation>
    <scope>IDENTIFICATION</scope>
</reference>
<dbReference type="eggNOG" id="KOG1721">
    <property type="taxonomic scope" value="Eukaryota"/>
</dbReference>
<dbReference type="SMART" id="SM00355">
    <property type="entry name" value="ZnF_C2H2"/>
    <property type="match status" value="5"/>
</dbReference>
<evidence type="ECO:0000256" key="11">
    <source>
        <dbReference type="ARBA" id="ARBA00023242"/>
    </source>
</evidence>
<keyword evidence="7" id="KW-0862">Zinc</keyword>
<dbReference type="InterPro" id="IPR050752">
    <property type="entry name" value="C2H2-ZF_domain"/>
</dbReference>
<reference evidence="16 19" key="2">
    <citation type="submission" date="2025-05" db="UniProtKB">
        <authorList>
            <consortium name="RefSeq"/>
        </authorList>
    </citation>
    <scope>NUCLEOTIDE SEQUENCE [LARGE SCALE GENOMIC DNA]</scope>
</reference>
<dbReference type="GO" id="GO:0000978">
    <property type="term" value="F:RNA polymerase II cis-regulatory region sequence-specific DNA binding"/>
    <property type="evidence" value="ECO:0007669"/>
    <property type="project" value="TreeGrafter"/>
</dbReference>
<dbReference type="FunFam" id="3.30.160.60:FF:000557">
    <property type="entry name" value="zinc finger and SCAN domain-containing protein 29"/>
    <property type="match status" value="1"/>
</dbReference>
<dbReference type="FunFam" id="3.30.160.60:FF:000830">
    <property type="entry name" value="zinc finger protein 596 isoform X1"/>
    <property type="match status" value="2"/>
</dbReference>
<evidence type="ECO:0000256" key="3">
    <source>
        <dbReference type="ARBA" id="ARBA00006991"/>
    </source>
</evidence>
<keyword evidence="10" id="KW-0804">Transcription</keyword>
<dbReference type="GeneID" id="103108349"/>
<dbReference type="InterPro" id="IPR036236">
    <property type="entry name" value="Znf_C2H2_sf"/>
</dbReference>
<feature type="domain" description="C2H2-type" evidence="14">
    <location>
        <begin position="171"/>
        <end position="198"/>
    </location>
</feature>
<feature type="domain" description="KRAB" evidence="15">
    <location>
        <begin position="7"/>
        <end position="77"/>
    </location>
</feature>
<evidence type="ECO:0000313" key="18">
    <source>
        <dbReference type="RefSeq" id="XP_016041103.1"/>
    </source>
</evidence>
<evidence type="ECO:0000256" key="5">
    <source>
        <dbReference type="ARBA" id="ARBA00022737"/>
    </source>
</evidence>
<dbReference type="PROSITE" id="PS50805">
    <property type="entry name" value="KRAB"/>
    <property type="match status" value="1"/>
</dbReference>
<dbReference type="PROSITE" id="PS00028">
    <property type="entry name" value="ZINC_FINGER_C2H2_1"/>
    <property type="match status" value="5"/>
</dbReference>
<dbReference type="RefSeq" id="XP_016041103.1">
    <property type="nucleotide sequence ID" value="XM_016185617.1"/>
</dbReference>
<dbReference type="FunFam" id="3.30.160.60:FF:002250">
    <property type="entry name" value="zinc finger protein 596 isoform X1"/>
    <property type="match status" value="1"/>
</dbReference>
<dbReference type="CDD" id="cd07765">
    <property type="entry name" value="KRAB_A-box"/>
    <property type="match status" value="1"/>
</dbReference>
<dbReference type="InterPro" id="IPR013087">
    <property type="entry name" value="Znf_C2H2_type"/>
</dbReference>
<dbReference type="PANTHER" id="PTHR24384:SF247">
    <property type="entry name" value="ZINC FINGER PROTEIN 977"/>
    <property type="match status" value="1"/>
</dbReference>
<evidence type="ECO:0000313" key="20">
    <source>
        <dbReference type="RefSeq" id="XP_060040919.1"/>
    </source>
</evidence>
<dbReference type="RefSeq" id="XP_060040918.1">
    <property type="nucleotide sequence ID" value="XM_060184935.1"/>
</dbReference>
<evidence type="ECO:0000259" key="14">
    <source>
        <dbReference type="PROSITE" id="PS50157"/>
    </source>
</evidence>
<dbReference type="Gene3D" id="6.10.140.140">
    <property type="match status" value="1"/>
</dbReference>
<feature type="region of interest" description="Disordered" evidence="13">
    <location>
        <begin position="86"/>
        <end position="118"/>
    </location>
</feature>
<dbReference type="InterPro" id="IPR036051">
    <property type="entry name" value="KRAB_dom_sf"/>
</dbReference>
<dbReference type="Proteomes" id="UP001652624">
    <property type="component" value="Chromosome 2"/>
</dbReference>
<comment type="function">
    <text evidence="1">May be involved in transcriptional regulation.</text>
</comment>
<feature type="compositionally biased region" description="Basic and acidic residues" evidence="13">
    <location>
        <begin position="86"/>
        <end position="101"/>
    </location>
</feature>
<organism evidence="16 17">
    <name type="scientific">Erinaceus europaeus</name>
    <name type="common">Western European hedgehog</name>
    <dbReference type="NCBI Taxonomy" id="9365"/>
    <lineage>
        <taxon>Eukaryota</taxon>
        <taxon>Metazoa</taxon>
        <taxon>Chordata</taxon>
        <taxon>Craniata</taxon>
        <taxon>Vertebrata</taxon>
        <taxon>Euteleostomi</taxon>
        <taxon>Mammalia</taxon>
        <taxon>Eutheria</taxon>
        <taxon>Laurasiatheria</taxon>
        <taxon>Eulipotyphla</taxon>
        <taxon>Erinaceidae</taxon>
        <taxon>Erinaceinae</taxon>
        <taxon>Erinaceus</taxon>
    </lineage>
</organism>
<evidence type="ECO:0000256" key="2">
    <source>
        <dbReference type="ARBA" id="ARBA00004123"/>
    </source>
</evidence>
<dbReference type="InterPro" id="IPR001909">
    <property type="entry name" value="KRAB"/>
</dbReference>
<evidence type="ECO:0000256" key="4">
    <source>
        <dbReference type="ARBA" id="ARBA00022723"/>
    </source>
</evidence>
<evidence type="ECO:0000313" key="19">
    <source>
        <dbReference type="RefSeq" id="XP_060040918.1"/>
    </source>
</evidence>
<comment type="subcellular location">
    <subcellularLocation>
        <location evidence="2">Nucleus</location>
    </subcellularLocation>
</comment>
<dbReference type="PROSITE" id="PS50157">
    <property type="entry name" value="ZINC_FINGER_C2H2_2"/>
    <property type="match status" value="5"/>
</dbReference>
<dbReference type="SUPFAM" id="SSF57667">
    <property type="entry name" value="beta-beta-alpha zinc fingers"/>
    <property type="match status" value="4"/>
</dbReference>
<keyword evidence="11" id="KW-0539">Nucleus</keyword>
<comment type="similarity">
    <text evidence="3">Belongs to the krueppel C2H2-type zinc-finger protein family.</text>
</comment>
<dbReference type="PANTHER" id="PTHR24384">
    <property type="entry name" value="FINGER PUTATIVE TRANSCRIPTION FACTOR FAMILY-RELATED"/>
    <property type="match status" value="1"/>
</dbReference>
<keyword evidence="6 12" id="KW-0863">Zinc-finger</keyword>
<name>A0A1S3W3Y9_ERIEU</name>
<feature type="domain" description="C2H2-type" evidence="14">
    <location>
        <begin position="199"/>
        <end position="226"/>
    </location>
</feature>
<dbReference type="Pfam" id="PF01352">
    <property type="entry name" value="KRAB"/>
    <property type="match status" value="1"/>
</dbReference>
<dbReference type="Pfam" id="PF00096">
    <property type="entry name" value="zf-C2H2"/>
    <property type="match status" value="2"/>
</dbReference>
<feature type="domain" description="C2H2-type" evidence="14">
    <location>
        <begin position="227"/>
        <end position="254"/>
    </location>
</feature>
<keyword evidence="4" id="KW-0479">Metal-binding</keyword>
<proteinExistence type="inferred from homology"/>
<keyword evidence="16" id="KW-1185">Reference proteome</keyword>